<proteinExistence type="predicted"/>
<reference evidence="1" key="1">
    <citation type="submission" date="2018-05" db="EMBL/GenBank/DDBJ databases">
        <authorList>
            <person name="Lanie J.A."/>
            <person name="Ng W.-L."/>
            <person name="Kazmierczak K.M."/>
            <person name="Andrzejewski T.M."/>
            <person name="Davidsen T.M."/>
            <person name="Wayne K.J."/>
            <person name="Tettelin H."/>
            <person name="Glass J.I."/>
            <person name="Rusch D."/>
            <person name="Podicherti R."/>
            <person name="Tsui H.-C.T."/>
            <person name="Winkler M.E."/>
        </authorList>
    </citation>
    <scope>NUCLEOTIDE SEQUENCE</scope>
</reference>
<name>A0A382DFI4_9ZZZZ</name>
<gene>
    <name evidence="1" type="ORF">METZ01_LOCUS189869</name>
</gene>
<protein>
    <recommendedName>
        <fullName evidence="2">GYD domain-containing protein</fullName>
    </recommendedName>
</protein>
<dbReference type="Pfam" id="PF08734">
    <property type="entry name" value="GYD"/>
    <property type="match status" value="1"/>
</dbReference>
<organism evidence="1">
    <name type="scientific">marine metagenome</name>
    <dbReference type="NCBI Taxonomy" id="408172"/>
    <lineage>
        <taxon>unclassified sequences</taxon>
        <taxon>metagenomes</taxon>
        <taxon>ecological metagenomes</taxon>
    </lineage>
</organism>
<evidence type="ECO:0000313" key="1">
    <source>
        <dbReference type="EMBL" id="SVB37015.1"/>
    </source>
</evidence>
<sequence length="108" mass="11357">MAHYLMTGSYTSAAWSAQVKDPQNRLDVVRPVFEAAGGSIETAYMSFGEHDLILIVEFPDNVSAASIAIALAAGGGVTNWKTTPLISIDDGIKAIRQAGNLTYSAPGN</sequence>
<dbReference type="AlphaFoldDB" id="A0A382DFI4"/>
<dbReference type="EMBL" id="UINC01039075">
    <property type="protein sequence ID" value="SVB37015.1"/>
    <property type="molecule type" value="Genomic_DNA"/>
</dbReference>
<accession>A0A382DFI4</accession>
<dbReference type="InterPro" id="IPR014845">
    <property type="entry name" value="GYD/TTHA1554"/>
</dbReference>
<evidence type="ECO:0008006" key="2">
    <source>
        <dbReference type="Google" id="ProtNLM"/>
    </source>
</evidence>